<dbReference type="EMBL" id="AOIM01000016">
    <property type="protein sequence ID" value="ELY92833.1"/>
    <property type="molecule type" value="Genomic_DNA"/>
</dbReference>
<feature type="transmembrane region" description="Helical" evidence="1">
    <location>
        <begin position="6"/>
        <end position="25"/>
    </location>
</feature>
<keyword evidence="3" id="KW-1185">Reference proteome</keyword>
<comment type="caution">
    <text evidence="2">The sequence shown here is derived from an EMBL/GenBank/DDBJ whole genome shotgun (WGS) entry which is preliminary data.</text>
</comment>
<evidence type="ECO:0000313" key="2">
    <source>
        <dbReference type="EMBL" id="ELY92833.1"/>
    </source>
</evidence>
<name>M0A663_9EURY</name>
<evidence type="ECO:0000256" key="1">
    <source>
        <dbReference type="SAM" id="Phobius"/>
    </source>
</evidence>
<reference evidence="2 3" key="1">
    <citation type="journal article" date="2014" name="PLoS Genet.">
        <title>Phylogenetically driven sequencing of extremely halophilic archaea reveals strategies for static and dynamic osmo-response.</title>
        <authorList>
            <person name="Becker E.A."/>
            <person name="Seitzer P.M."/>
            <person name="Tritt A."/>
            <person name="Larsen D."/>
            <person name="Krusor M."/>
            <person name="Yao A.I."/>
            <person name="Wu D."/>
            <person name="Madern D."/>
            <person name="Eisen J.A."/>
            <person name="Darling A.E."/>
            <person name="Facciotti M.T."/>
        </authorList>
    </citation>
    <scope>NUCLEOTIDE SEQUENCE [LARGE SCALE GENOMIC DNA]</scope>
    <source>
        <strain evidence="2 3">JCM 10989</strain>
    </source>
</reference>
<dbReference type="AlphaFoldDB" id="M0A663"/>
<sequence>METFGIVAAGLFVSGCAYSLLRVYWDDDAVNWLG</sequence>
<keyword evidence="1" id="KW-0472">Membrane</keyword>
<organism evidence="2 3">
    <name type="scientific">Natrialba hulunbeirensis JCM 10989</name>
    <dbReference type="NCBI Taxonomy" id="1227493"/>
    <lineage>
        <taxon>Archaea</taxon>
        <taxon>Methanobacteriati</taxon>
        <taxon>Methanobacteriota</taxon>
        <taxon>Stenosarchaea group</taxon>
        <taxon>Halobacteria</taxon>
        <taxon>Halobacteriales</taxon>
        <taxon>Natrialbaceae</taxon>
        <taxon>Natrialba</taxon>
    </lineage>
</organism>
<keyword evidence="1" id="KW-1133">Transmembrane helix</keyword>
<protein>
    <submittedName>
        <fullName evidence="2">Uncharacterized protein</fullName>
    </submittedName>
</protein>
<evidence type="ECO:0000313" key="3">
    <source>
        <dbReference type="Proteomes" id="UP000011519"/>
    </source>
</evidence>
<accession>M0A663</accession>
<keyword evidence="1" id="KW-0812">Transmembrane</keyword>
<dbReference type="Proteomes" id="UP000011519">
    <property type="component" value="Unassembled WGS sequence"/>
</dbReference>
<proteinExistence type="predicted"/>
<gene>
    <name evidence="2" type="ORF">C483_06787</name>
</gene>